<dbReference type="EMBL" id="OX465077">
    <property type="protein sequence ID" value="CAI9268342.1"/>
    <property type="molecule type" value="Genomic_DNA"/>
</dbReference>
<evidence type="ECO:0000313" key="1">
    <source>
        <dbReference type="EMBL" id="CAI9268342.1"/>
    </source>
</evidence>
<dbReference type="Proteomes" id="UP001177003">
    <property type="component" value="Chromosome 1"/>
</dbReference>
<accession>A0AA35VS15</accession>
<name>A0AA35VS15_LACSI</name>
<protein>
    <submittedName>
        <fullName evidence="1">Uncharacterized protein</fullName>
    </submittedName>
</protein>
<organism evidence="1 2">
    <name type="scientific">Lactuca saligna</name>
    <name type="common">Willowleaf lettuce</name>
    <dbReference type="NCBI Taxonomy" id="75948"/>
    <lineage>
        <taxon>Eukaryota</taxon>
        <taxon>Viridiplantae</taxon>
        <taxon>Streptophyta</taxon>
        <taxon>Embryophyta</taxon>
        <taxon>Tracheophyta</taxon>
        <taxon>Spermatophyta</taxon>
        <taxon>Magnoliopsida</taxon>
        <taxon>eudicotyledons</taxon>
        <taxon>Gunneridae</taxon>
        <taxon>Pentapetalae</taxon>
        <taxon>asterids</taxon>
        <taxon>campanulids</taxon>
        <taxon>Asterales</taxon>
        <taxon>Asteraceae</taxon>
        <taxon>Cichorioideae</taxon>
        <taxon>Cichorieae</taxon>
        <taxon>Lactucinae</taxon>
        <taxon>Lactuca</taxon>
    </lineage>
</organism>
<gene>
    <name evidence="1" type="ORF">LSALG_LOCUS8770</name>
</gene>
<reference evidence="1" key="1">
    <citation type="submission" date="2023-04" db="EMBL/GenBank/DDBJ databases">
        <authorList>
            <person name="Vijverberg K."/>
            <person name="Xiong W."/>
            <person name="Schranz E."/>
        </authorList>
    </citation>
    <scope>NUCLEOTIDE SEQUENCE</scope>
</reference>
<dbReference type="AlphaFoldDB" id="A0AA35VS15"/>
<sequence>MGNKLYAIEKVLDPKGVLFNGRVLLRGDDGDSDGDPKRKDLEGILGIESFVVAYCVLVTTTICKEVKWLRLVSPLSTVEIRASPIKPVPVMGIWQRVKFENHHTIRYGNYGHFRPDANDP</sequence>
<keyword evidence="2" id="KW-1185">Reference proteome</keyword>
<proteinExistence type="predicted"/>
<evidence type="ECO:0000313" key="2">
    <source>
        <dbReference type="Proteomes" id="UP001177003"/>
    </source>
</evidence>